<evidence type="ECO:0000256" key="2">
    <source>
        <dbReference type="ARBA" id="ARBA00022732"/>
    </source>
</evidence>
<dbReference type="CDD" id="cd10144">
    <property type="entry name" value="Peptidase_S74_CIMCD"/>
    <property type="match status" value="1"/>
</dbReference>
<accession>A0A5J6CUC1</accession>
<evidence type="ECO:0000256" key="3">
    <source>
        <dbReference type="ARBA" id="ARBA00022844"/>
    </source>
</evidence>
<keyword evidence="2" id="KW-1227">Viral tail protein</keyword>
<keyword evidence="3" id="KW-0946">Virion</keyword>
<dbReference type="InterPro" id="IPR030392">
    <property type="entry name" value="S74_ICA"/>
</dbReference>
<dbReference type="InterPro" id="IPR036388">
    <property type="entry name" value="WH-like_DNA-bd_sf"/>
</dbReference>
<evidence type="ECO:0000313" key="5">
    <source>
        <dbReference type="EMBL" id="QEQ50396.1"/>
    </source>
</evidence>
<dbReference type="Gene3D" id="1.10.10.10">
    <property type="entry name" value="Winged helix-like DNA-binding domain superfamily/Winged helix DNA-binding domain"/>
    <property type="match status" value="1"/>
</dbReference>
<proteinExistence type="predicted"/>
<organism evidence="5 6">
    <name type="scientific">Klebsiella phage vB_KpnP_IME337</name>
    <dbReference type="NCBI Taxonomy" id="2601650"/>
    <lineage>
        <taxon>Viruses</taxon>
        <taxon>Duplodnaviria</taxon>
        <taxon>Heunggongvirae</taxon>
        <taxon>Uroviricota</taxon>
        <taxon>Caudoviricetes</taxon>
        <taxon>Autographivirales</taxon>
        <taxon>Autoscriptoviridae</taxon>
        <taxon>Slopekvirinae</taxon>
        <taxon>Drulisvirus</taxon>
        <taxon>Drulisvirus IME337</taxon>
    </lineage>
</organism>
<dbReference type="GO" id="GO:0098015">
    <property type="term" value="C:virus tail"/>
    <property type="evidence" value="ECO:0007669"/>
    <property type="project" value="UniProtKB-KW"/>
</dbReference>
<sequence length="1243" mass="133237">MAFSWQEQIKPAGTQDIQCDIEYLDKSYIHVYLDGTETTAFTWTSDTNIRLNSALSADTTVLLVRKTEREYLYIQFASGAPFIEGNVDTQNTQFLHLAQELVEGRAIEGFYGDISMNGYRITNVGTPVDASDAATKGYVDSGDTALDTRISAEVSALDTKISAEVTARIRGDIKALDDAKDYTDSSLAGVILPQGMTDVGYWLPSAVSLMGASTELTPIGVRGFYRAQDGGAGVWVKTGNVDLSLAGKHFPASAVLYTAEGVEYRLKVESGDTVDARANGLRAIDEGTSVDDQTEDFTCVAEVVNGITGLVKTMVNDDDLKTYLKVIIPAVGTLRQGKSAIKAYSRLTLDFQQCLVYTRPSPLNRQEVTGVYMNAIERGIEDIQAISAKFSGATSYSNMTLSDFHIEGGKFYGDHTTDRGVADCSTGTGLFTYNMENSSIRNTWFQGFACGRQYNRTGPGYYFDNLGNKVVGTLVPEVTTSGTGSYEGVKEWSVTAYGCRYLYLRVLSNWARFDNCKFGTYADWSSSPDGNQCEYFIENRGAGVVFSGGVIEANTAAANPTKGYVRDFARGCTFEGVYYENCLSAGWVVAIPEKSQYNRANGLFLTAIGSQFTLSSKGAPLIKFEEGYFGSYNPATGLYETGGWETNYQYAGGVNTWSVGQPVVDSGAFPHGGYDFKYGTYGIHYSGSVPDVDSLRDTPEGNEFLSQYGLPVNSGILLFTTLSPAYQSNIVVWYKDLTGNFDPRNIVVGDFDNNNVSDGTSNALYRTNGFHYYDYGNGYKAAIVPYVNPRALDNRMTTSAGRKLKITVTRDAPIILKSIQAFVGGTPLFPPALKEYVPRSQRDRVWGTMSAGSTDSGAYYGPLVGGGIFRPGDVVLPFVPFSNAALMNPASYTDISAGYGSNTDTAVITGGAAWGAGLAGATFTLTVEAQDTANNWTTVSVPSAYLPYVFTGMPVNVTANSSGGATGLINTVRRIINSDGTMSNKYVLSGALGAAGTTLTASTNGSYTVRSGVSSTLTGVSGSFSVSSWLGTASGDLRVGFGASGSGTRQTRYYYNGTDVSAVVGSSGPNALHLTGTGGITLNGSLLTSTSYSFGSASAYPANIYSQNAVTVVSDAARKEGIRELNSAEIKLSSLLAKLFRAYKLKSAIAEKGDAARLHVGTIAQLVIEAFTEAGLDWHQYGVVTYERWDASEEVLDDDGVVVTPAREAGEIYMVRYDELNALILAGQEARIAALESALSKEE</sequence>
<evidence type="ECO:0000259" key="4">
    <source>
        <dbReference type="PROSITE" id="PS51688"/>
    </source>
</evidence>
<dbReference type="InterPro" id="IPR005604">
    <property type="entry name" value="Phage_T7_tail_fibre-like_N"/>
</dbReference>
<dbReference type="EMBL" id="MN176573">
    <property type="protein sequence ID" value="QEQ50396.1"/>
    <property type="molecule type" value="Genomic_DNA"/>
</dbReference>
<name>A0A5J6CUC1_9CAUD</name>
<dbReference type="Pfam" id="PF03906">
    <property type="entry name" value="Phage_T7_tail"/>
    <property type="match status" value="1"/>
</dbReference>
<dbReference type="Proteomes" id="UP000325156">
    <property type="component" value="Segment"/>
</dbReference>
<dbReference type="PROSITE" id="PS51688">
    <property type="entry name" value="ICA"/>
    <property type="match status" value="1"/>
</dbReference>
<evidence type="ECO:0000256" key="1">
    <source>
        <dbReference type="ARBA" id="ARBA00004328"/>
    </source>
</evidence>
<reference evidence="5 6" key="1">
    <citation type="submission" date="2019-07" db="EMBL/GenBank/DDBJ databases">
        <authorList>
            <person name="Gao M."/>
            <person name="Bai C."/>
            <person name="Tong Y."/>
        </authorList>
    </citation>
    <scope>NUCLEOTIDE SEQUENCE [LARGE SCALE GENOMIC DNA]</scope>
</reference>
<protein>
    <submittedName>
        <fullName evidence="5">Putative tail fiber protein</fullName>
    </submittedName>
</protein>
<comment type="subcellular location">
    <subcellularLocation>
        <location evidence="1">Virion</location>
    </subcellularLocation>
</comment>
<evidence type="ECO:0000313" key="6">
    <source>
        <dbReference type="Proteomes" id="UP000325156"/>
    </source>
</evidence>
<dbReference type="Pfam" id="PF13884">
    <property type="entry name" value="Peptidase_S74"/>
    <property type="match status" value="1"/>
</dbReference>
<feature type="domain" description="Peptidase S74" evidence="4">
    <location>
        <begin position="1114"/>
        <end position="1239"/>
    </location>
</feature>
<keyword evidence="6" id="KW-1185">Reference proteome</keyword>